<sequence>MDPRNPLGAAIAFNGTFNVQVESDYTITQRKAIICRDSRIDGLEFTELNTKRTILADDFVTGNGIYQGIGLGYASFQPESNGKKRPLLIWLHGAGEGGDDPIIAISGNKVVNLISDAIQDYFDGSYVLAPQAPTMWMDDGTGEYNKDGSSMYVESLRTLIEEYVAAHDDIDRTRIYIGGCSNGGFMTLKMIIAYPSIFAAAFPICEALNDDFITENDIERIKNVPIWFTHAVSDPIVDVHKHSEATYKRLINSGAEDVHFSCFHSVTDRTGMYVKEDRTPYEYNGHFSWIPALNNECILDYNNKPVYLDGEPVTLFKWLSKQRCKQLKHT</sequence>
<keyword evidence="4" id="KW-1185">Reference proteome</keyword>
<reference evidence="3 4" key="1">
    <citation type="submission" date="2020-08" db="EMBL/GenBank/DDBJ databases">
        <title>Draft genome sequencing of an Anaerocolumna strain isolated from anoxic soil subjected to BSD treatment.</title>
        <authorList>
            <person name="Uek A."/>
            <person name="Tonouchi A."/>
        </authorList>
    </citation>
    <scope>NUCLEOTIDE SEQUENCE [LARGE SCALE GENOMIC DNA]</scope>
    <source>
        <strain evidence="3 4">CTTW</strain>
    </source>
</reference>
<dbReference type="GO" id="GO:0016787">
    <property type="term" value="F:hydrolase activity"/>
    <property type="evidence" value="ECO:0007669"/>
    <property type="project" value="InterPro"/>
</dbReference>
<gene>
    <name evidence="3" type="ORF">bsdcttw_12160</name>
</gene>
<evidence type="ECO:0000256" key="1">
    <source>
        <dbReference type="ARBA" id="ARBA00022729"/>
    </source>
</evidence>
<evidence type="ECO:0000313" key="4">
    <source>
        <dbReference type="Proteomes" id="UP000515703"/>
    </source>
</evidence>
<protein>
    <recommendedName>
        <fullName evidence="2">Phospholipase/carboxylesterase/thioesterase domain-containing protein</fullName>
    </recommendedName>
</protein>
<dbReference type="InterPro" id="IPR003140">
    <property type="entry name" value="PLipase/COase/thioEstase"/>
</dbReference>
<dbReference type="InterPro" id="IPR050955">
    <property type="entry name" value="Plant_Biomass_Hydrol_Est"/>
</dbReference>
<name>A0A7I8DMD3_9FIRM</name>
<dbReference type="Pfam" id="PF02230">
    <property type="entry name" value="Abhydrolase_2"/>
    <property type="match status" value="1"/>
</dbReference>
<dbReference type="InterPro" id="IPR029058">
    <property type="entry name" value="AB_hydrolase_fold"/>
</dbReference>
<feature type="domain" description="Phospholipase/carboxylesterase/thioesterase" evidence="2">
    <location>
        <begin position="81"/>
        <end position="267"/>
    </location>
</feature>
<organism evidence="3 4">
    <name type="scientific">Anaerocolumna chitinilytica</name>
    <dbReference type="NCBI Taxonomy" id="1727145"/>
    <lineage>
        <taxon>Bacteria</taxon>
        <taxon>Bacillati</taxon>
        <taxon>Bacillota</taxon>
        <taxon>Clostridia</taxon>
        <taxon>Lachnospirales</taxon>
        <taxon>Lachnospiraceae</taxon>
        <taxon>Anaerocolumna</taxon>
    </lineage>
</organism>
<dbReference type="AlphaFoldDB" id="A0A7I8DMD3"/>
<dbReference type="EMBL" id="AP023368">
    <property type="protein sequence ID" value="BCJ98175.1"/>
    <property type="molecule type" value="Genomic_DNA"/>
</dbReference>
<dbReference type="SUPFAM" id="SSF53474">
    <property type="entry name" value="alpha/beta-Hydrolases"/>
    <property type="match status" value="1"/>
</dbReference>
<dbReference type="PANTHER" id="PTHR43037:SF1">
    <property type="entry name" value="BLL1128 PROTEIN"/>
    <property type="match status" value="1"/>
</dbReference>
<reference evidence="3 4" key="2">
    <citation type="submission" date="2020-08" db="EMBL/GenBank/DDBJ databases">
        <authorList>
            <person name="Ueki A."/>
            <person name="Tonouchi A."/>
        </authorList>
    </citation>
    <scope>NUCLEOTIDE SEQUENCE [LARGE SCALE GENOMIC DNA]</scope>
    <source>
        <strain evidence="3 4">CTTW</strain>
    </source>
</reference>
<dbReference type="Proteomes" id="UP000515703">
    <property type="component" value="Chromosome"/>
</dbReference>
<accession>A0A7I8DMD3</accession>
<dbReference type="KEGG" id="acht:bsdcttw_12160"/>
<dbReference type="Gene3D" id="3.40.50.1820">
    <property type="entry name" value="alpha/beta hydrolase"/>
    <property type="match status" value="1"/>
</dbReference>
<dbReference type="PANTHER" id="PTHR43037">
    <property type="entry name" value="UNNAMED PRODUCT-RELATED"/>
    <property type="match status" value="1"/>
</dbReference>
<keyword evidence="1" id="KW-0732">Signal</keyword>
<evidence type="ECO:0000259" key="2">
    <source>
        <dbReference type="Pfam" id="PF02230"/>
    </source>
</evidence>
<evidence type="ECO:0000313" key="3">
    <source>
        <dbReference type="EMBL" id="BCJ98175.1"/>
    </source>
</evidence>
<proteinExistence type="predicted"/>